<dbReference type="GO" id="GO:0005634">
    <property type="term" value="C:nucleus"/>
    <property type="evidence" value="ECO:0007669"/>
    <property type="project" value="TreeGrafter"/>
</dbReference>
<dbReference type="InterPro" id="IPR051175">
    <property type="entry name" value="CLK_kinases"/>
</dbReference>
<dbReference type="GO" id="GO:0004674">
    <property type="term" value="F:protein serine/threonine kinase activity"/>
    <property type="evidence" value="ECO:0007669"/>
    <property type="project" value="UniProtKB-KW"/>
</dbReference>
<evidence type="ECO:0000256" key="16">
    <source>
        <dbReference type="ARBA" id="ARBA00048679"/>
    </source>
</evidence>
<comment type="catalytic activity">
    <reaction evidence="15">
        <text>L-threonyl-[protein] + ATP = O-phospho-L-threonyl-[protein] + ADP + H(+)</text>
        <dbReference type="Rhea" id="RHEA:46608"/>
        <dbReference type="Rhea" id="RHEA-COMP:11060"/>
        <dbReference type="Rhea" id="RHEA-COMP:11605"/>
        <dbReference type="ChEBI" id="CHEBI:15378"/>
        <dbReference type="ChEBI" id="CHEBI:30013"/>
        <dbReference type="ChEBI" id="CHEBI:30616"/>
        <dbReference type="ChEBI" id="CHEBI:61977"/>
        <dbReference type="ChEBI" id="CHEBI:456216"/>
        <dbReference type="EC" id="2.7.11.1"/>
    </reaction>
</comment>
<dbReference type="PROSITE" id="PS00109">
    <property type="entry name" value="PROTEIN_KINASE_TYR"/>
    <property type="match status" value="1"/>
</dbReference>
<evidence type="ECO:0000256" key="7">
    <source>
        <dbReference type="ARBA" id="ARBA00022527"/>
    </source>
</evidence>
<dbReference type="Pfam" id="PF00069">
    <property type="entry name" value="Pkinase"/>
    <property type="match status" value="2"/>
</dbReference>
<comment type="function">
    <text evidence="1">Component of the EKC/KEOPS complex that is required for the formation of a threonylcarbamoyl group on adenosine at position 37 (t(6)A37) in tRNAs that read codons beginning with adenine. The complex is probably involved in the transfer of the threonylcarbamoyl moiety of threonylcarbamoyl-AMP (TC-AMP) to the N6 group of A37. BUD32 has ATPase activity in the context of the EKC/KEOPS complex and likely plays a supporting role to the catalytic subunit KAE1. The EKC/KEOPS complex also promotes both telomere uncapping and telomere elongation. The complex is required for efficient recruitment of transcriptional coactivators.</text>
</comment>
<accession>A0AAF0IKT2</accession>
<evidence type="ECO:0000256" key="4">
    <source>
        <dbReference type="ARBA" id="ARBA00012513"/>
    </source>
</evidence>
<dbReference type="InterPro" id="IPR008266">
    <property type="entry name" value="Tyr_kinase_AS"/>
</dbReference>
<dbReference type="GO" id="GO:0000781">
    <property type="term" value="C:chromosome, telomeric region"/>
    <property type="evidence" value="ECO:0007669"/>
    <property type="project" value="UniProtKB-SubCell"/>
</dbReference>
<keyword evidence="20" id="KW-1185">Reference proteome</keyword>
<dbReference type="Proteomes" id="UP001219355">
    <property type="component" value="Chromosome 2"/>
</dbReference>
<keyword evidence="10" id="KW-0418">Kinase</keyword>
<evidence type="ECO:0000256" key="6">
    <source>
        <dbReference type="ARBA" id="ARBA00019973"/>
    </source>
</evidence>
<sequence length="481" mass="53977">MSSPQDYESDDTRFLLPQGVGVSTEDVERYQAGGFHPVHLGDRYDRGRYTVVHKLGAGGFSTVWLARDEYEKKWVALKIVAAEHSTLVGDKCVLSRTATSSLLTSGAQGFIAEHQRQFTFEGPNGHHLCLVLPVLGPSASDLSYGFTSRLRPWLARRVGYEATKAVADLHSRGLCHGDVTTANILFSLSDFDRFTEADIYDLFGPPATGELETESGETPGPEAPRYIVKTLDFLSSPINIITHDIKLVDFDQCFPVSSPPKRMLSTPLEFLAPEVAVGLAASPASDVWALGCCLFRLRSGVGPFENPYEVTSPVDLMRYVIQTLGDMPREWQQILWDDDGKPTKDPSKGKLLCKWEGQRPLKTLLYQIWDEPEGRVVQTGTAKPEDEDWIANDEDRNPFPPCFSDMMWKPTAVKVDNLYLHGYDREWLTLSEGIPKIPEHEADLLYDLLSRIFVYDPERRPSAREVLSHPWFHMDGHDTCA</sequence>
<evidence type="ECO:0000256" key="2">
    <source>
        <dbReference type="ARBA" id="ARBA00004574"/>
    </source>
</evidence>
<proteinExistence type="predicted"/>
<gene>
    <name evidence="19" type="ORF">PRK78_003652</name>
</gene>
<dbReference type="GO" id="GO:0005524">
    <property type="term" value="F:ATP binding"/>
    <property type="evidence" value="ECO:0007669"/>
    <property type="project" value="UniProtKB-UniRule"/>
</dbReference>
<evidence type="ECO:0000256" key="8">
    <source>
        <dbReference type="ARBA" id="ARBA00022679"/>
    </source>
</evidence>
<name>A0AAF0IKT2_9EURO</name>
<dbReference type="SUPFAM" id="SSF56112">
    <property type="entry name" value="Protein kinase-like (PK-like)"/>
    <property type="match status" value="1"/>
</dbReference>
<dbReference type="PANTHER" id="PTHR45646">
    <property type="entry name" value="SERINE/THREONINE-PROTEIN KINASE DOA-RELATED"/>
    <property type="match status" value="1"/>
</dbReference>
<evidence type="ECO:0000256" key="5">
    <source>
        <dbReference type="ARBA" id="ARBA00013948"/>
    </source>
</evidence>
<dbReference type="AlphaFoldDB" id="A0AAF0IKT2"/>
<dbReference type="Gene3D" id="3.30.200.20">
    <property type="entry name" value="Phosphorylase Kinase, domain 1"/>
    <property type="match status" value="1"/>
</dbReference>
<evidence type="ECO:0000256" key="17">
    <source>
        <dbReference type="PROSITE-ProRule" id="PRU10141"/>
    </source>
</evidence>
<keyword evidence="11 17" id="KW-0067">ATP-binding</keyword>
<organism evidence="19 20">
    <name type="scientific">Emydomyces testavorans</name>
    <dbReference type="NCBI Taxonomy" id="2070801"/>
    <lineage>
        <taxon>Eukaryota</taxon>
        <taxon>Fungi</taxon>
        <taxon>Dikarya</taxon>
        <taxon>Ascomycota</taxon>
        <taxon>Pezizomycotina</taxon>
        <taxon>Eurotiomycetes</taxon>
        <taxon>Eurotiomycetidae</taxon>
        <taxon>Onygenales</taxon>
        <taxon>Nannizziopsiaceae</taxon>
        <taxon>Emydomyces</taxon>
    </lineage>
</organism>
<feature type="domain" description="Protein kinase" evidence="18">
    <location>
        <begin position="49"/>
        <end position="472"/>
    </location>
</feature>
<dbReference type="PANTHER" id="PTHR45646:SF11">
    <property type="entry name" value="SERINE_THREONINE-PROTEIN KINASE DOA"/>
    <property type="match status" value="1"/>
</dbReference>
<keyword evidence="7" id="KW-0723">Serine/threonine-protein kinase</keyword>
<evidence type="ECO:0000256" key="1">
    <source>
        <dbReference type="ARBA" id="ARBA00003747"/>
    </source>
</evidence>
<evidence type="ECO:0000256" key="11">
    <source>
        <dbReference type="ARBA" id="ARBA00022840"/>
    </source>
</evidence>
<evidence type="ECO:0000313" key="20">
    <source>
        <dbReference type="Proteomes" id="UP001219355"/>
    </source>
</evidence>
<dbReference type="InterPro" id="IPR000719">
    <property type="entry name" value="Prot_kinase_dom"/>
</dbReference>
<keyword evidence="9 17" id="KW-0547">Nucleotide-binding</keyword>
<dbReference type="PROSITE" id="PS00107">
    <property type="entry name" value="PROTEIN_KINASE_ATP"/>
    <property type="match status" value="1"/>
</dbReference>
<reference evidence="19" key="1">
    <citation type="submission" date="2023-03" db="EMBL/GenBank/DDBJ databases">
        <title>Emydomyces testavorans Genome Sequence.</title>
        <authorList>
            <person name="Hoyer L."/>
        </authorList>
    </citation>
    <scope>NUCLEOTIDE SEQUENCE</scope>
    <source>
        <strain evidence="19">16-2883</strain>
    </source>
</reference>
<evidence type="ECO:0000256" key="10">
    <source>
        <dbReference type="ARBA" id="ARBA00022777"/>
    </source>
</evidence>
<evidence type="ECO:0000256" key="9">
    <source>
        <dbReference type="ARBA" id="ARBA00022741"/>
    </source>
</evidence>
<evidence type="ECO:0000259" key="18">
    <source>
        <dbReference type="PROSITE" id="PS50011"/>
    </source>
</evidence>
<keyword evidence="12" id="KW-0779">Telomere</keyword>
<dbReference type="Gene3D" id="1.10.510.10">
    <property type="entry name" value="Transferase(Phosphotransferase) domain 1"/>
    <property type="match status" value="1"/>
</dbReference>
<dbReference type="GO" id="GO:0043484">
    <property type="term" value="P:regulation of RNA splicing"/>
    <property type="evidence" value="ECO:0007669"/>
    <property type="project" value="TreeGrafter"/>
</dbReference>
<evidence type="ECO:0000256" key="3">
    <source>
        <dbReference type="ARBA" id="ARBA00011534"/>
    </source>
</evidence>
<evidence type="ECO:0000313" key="19">
    <source>
        <dbReference type="EMBL" id="WEW58184.1"/>
    </source>
</evidence>
<dbReference type="SMART" id="SM00220">
    <property type="entry name" value="S_TKc"/>
    <property type="match status" value="1"/>
</dbReference>
<evidence type="ECO:0000256" key="12">
    <source>
        <dbReference type="ARBA" id="ARBA00022895"/>
    </source>
</evidence>
<comment type="catalytic activity">
    <reaction evidence="16">
        <text>L-seryl-[protein] + ATP = O-phospho-L-seryl-[protein] + ADP + H(+)</text>
        <dbReference type="Rhea" id="RHEA:17989"/>
        <dbReference type="Rhea" id="RHEA-COMP:9863"/>
        <dbReference type="Rhea" id="RHEA-COMP:11604"/>
        <dbReference type="ChEBI" id="CHEBI:15378"/>
        <dbReference type="ChEBI" id="CHEBI:29999"/>
        <dbReference type="ChEBI" id="CHEBI:30616"/>
        <dbReference type="ChEBI" id="CHEBI:83421"/>
        <dbReference type="ChEBI" id="CHEBI:456216"/>
        <dbReference type="EC" id="2.7.11.1"/>
    </reaction>
</comment>
<evidence type="ECO:0000256" key="14">
    <source>
        <dbReference type="ARBA" id="ARBA00033194"/>
    </source>
</evidence>
<dbReference type="EC" id="2.7.11.1" evidence="4"/>
<protein>
    <recommendedName>
        <fullName evidence="6">EKC/KEOPS complex subunit BUD32</fullName>
        <ecNumber evidence="4">2.7.11.1</ecNumber>
    </recommendedName>
    <alternativeName>
        <fullName evidence="13 14">Atypical Serine/threonine protein kinase BUD32</fullName>
    </alternativeName>
    <alternativeName>
        <fullName evidence="5">EKC/KEOPS complex subunit bud32</fullName>
    </alternativeName>
</protein>
<keyword evidence="8" id="KW-0808">Transferase</keyword>
<comment type="subcellular location">
    <subcellularLocation>
        <location evidence="2">Chromosome</location>
        <location evidence="2">Telomere</location>
    </subcellularLocation>
</comment>
<keyword evidence="12" id="KW-0158">Chromosome</keyword>
<dbReference type="InterPro" id="IPR017441">
    <property type="entry name" value="Protein_kinase_ATP_BS"/>
</dbReference>
<dbReference type="PROSITE" id="PS50011">
    <property type="entry name" value="PROTEIN_KINASE_DOM"/>
    <property type="match status" value="1"/>
</dbReference>
<evidence type="ECO:0000256" key="13">
    <source>
        <dbReference type="ARBA" id="ARBA00030980"/>
    </source>
</evidence>
<comment type="subunit">
    <text evidence="3">Component of the EKC/KEOPS complex composed of at least BUD32, CGI121, GON7, KAE1 and PCC1; the whole complex dimerizes.</text>
</comment>
<evidence type="ECO:0000256" key="15">
    <source>
        <dbReference type="ARBA" id="ARBA00047899"/>
    </source>
</evidence>
<dbReference type="EMBL" id="CP120628">
    <property type="protein sequence ID" value="WEW58184.1"/>
    <property type="molecule type" value="Genomic_DNA"/>
</dbReference>
<dbReference type="InterPro" id="IPR011009">
    <property type="entry name" value="Kinase-like_dom_sf"/>
</dbReference>
<feature type="binding site" evidence="17">
    <location>
        <position position="78"/>
    </location>
    <ligand>
        <name>ATP</name>
        <dbReference type="ChEBI" id="CHEBI:30616"/>
    </ligand>
</feature>